<dbReference type="Pfam" id="PF07853">
    <property type="entry name" value="DUF1648"/>
    <property type="match status" value="1"/>
</dbReference>
<keyword evidence="1" id="KW-0812">Transmembrane</keyword>
<sequence length="155" mass="18319">MENILFTVIDIFNFGLVAFLWGFTIKYYHILPERIPVHFDVEGNPDRSGGKIYAFLMPVIAILLFVVFTYITRHPERANFPVEITEQNRISQYLIMKIFLRVLFMMIMILFINNQDYMFRYSFDNKAKPRIPMIVLILSIIGFVPAILIITRLFT</sequence>
<evidence type="ECO:0000313" key="3">
    <source>
        <dbReference type="EMBL" id="PWN69895.1"/>
    </source>
</evidence>
<reference evidence="3 4" key="1">
    <citation type="submission" date="2018-04" db="EMBL/GenBank/DDBJ databases">
        <title>Draft Genome Sequence of Phosphate-Solubilizing Chryseobacterium sp. ISE14 that is a Biocontrol and Plant Growth-Promoting Rhizobacterium Isolated from Cucumber.</title>
        <authorList>
            <person name="Jeong J.-J."/>
            <person name="Sang M.K."/>
            <person name="Choi I.-G."/>
            <person name="Kim K.D."/>
        </authorList>
    </citation>
    <scope>NUCLEOTIDE SEQUENCE [LARGE SCALE GENOMIC DNA]</scope>
    <source>
        <strain evidence="3 4">ISE14</strain>
    </source>
</reference>
<keyword evidence="4" id="KW-1185">Reference proteome</keyword>
<feature type="transmembrane region" description="Helical" evidence="1">
    <location>
        <begin position="52"/>
        <end position="71"/>
    </location>
</feature>
<organism evidence="3 4">
    <name type="scientific">Chryseobacterium phosphatilyticum</name>
    <dbReference type="NCBI Taxonomy" id="475075"/>
    <lineage>
        <taxon>Bacteria</taxon>
        <taxon>Pseudomonadati</taxon>
        <taxon>Bacteroidota</taxon>
        <taxon>Flavobacteriia</taxon>
        <taxon>Flavobacteriales</taxon>
        <taxon>Weeksellaceae</taxon>
        <taxon>Chryseobacterium group</taxon>
        <taxon>Chryseobacterium</taxon>
    </lineage>
</organism>
<feature type="transmembrane region" description="Helical" evidence="1">
    <location>
        <begin position="133"/>
        <end position="154"/>
    </location>
</feature>
<dbReference type="EMBL" id="PPED02000002">
    <property type="protein sequence ID" value="PWN69895.1"/>
    <property type="molecule type" value="Genomic_DNA"/>
</dbReference>
<keyword evidence="1" id="KW-1133">Transmembrane helix</keyword>
<comment type="caution">
    <text evidence="3">The sequence shown here is derived from an EMBL/GenBank/DDBJ whole genome shotgun (WGS) entry which is preliminary data.</text>
</comment>
<name>A0A316X816_9FLAO</name>
<accession>A0A316X816</accession>
<keyword evidence="1" id="KW-0472">Membrane</keyword>
<dbReference type="InterPro" id="IPR012867">
    <property type="entry name" value="DUF1648"/>
</dbReference>
<dbReference type="OrthoDB" id="9808690at2"/>
<feature type="domain" description="DUF1648" evidence="2">
    <location>
        <begin position="16"/>
        <end position="62"/>
    </location>
</feature>
<feature type="transmembrane region" description="Helical" evidence="1">
    <location>
        <begin position="12"/>
        <end position="31"/>
    </location>
</feature>
<evidence type="ECO:0000313" key="4">
    <source>
        <dbReference type="Proteomes" id="UP000236594"/>
    </source>
</evidence>
<gene>
    <name evidence="3" type="ORF">C1631_007715</name>
</gene>
<dbReference type="Proteomes" id="UP000236594">
    <property type="component" value="Unassembled WGS sequence"/>
</dbReference>
<dbReference type="RefSeq" id="WP_103247130.1">
    <property type="nucleotide sequence ID" value="NZ_PPED02000002.1"/>
</dbReference>
<proteinExistence type="predicted"/>
<feature type="transmembrane region" description="Helical" evidence="1">
    <location>
        <begin position="91"/>
        <end position="112"/>
    </location>
</feature>
<evidence type="ECO:0000259" key="2">
    <source>
        <dbReference type="Pfam" id="PF07853"/>
    </source>
</evidence>
<dbReference type="AlphaFoldDB" id="A0A316X816"/>
<evidence type="ECO:0000256" key="1">
    <source>
        <dbReference type="SAM" id="Phobius"/>
    </source>
</evidence>
<protein>
    <submittedName>
        <fullName evidence="3">DUF1648 domain-containing protein</fullName>
    </submittedName>
</protein>